<dbReference type="PANTHER" id="PTHR37422:SF23">
    <property type="entry name" value="TEICHURONIC ACID BIOSYNTHESIS PROTEIN TUAE"/>
    <property type="match status" value="1"/>
</dbReference>
<organism evidence="7 8">
    <name type="scientific">Alteromonas mediterranea</name>
    <dbReference type="NCBI Taxonomy" id="314275"/>
    <lineage>
        <taxon>Bacteria</taxon>
        <taxon>Pseudomonadati</taxon>
        <taxon>Pseudomonadota</taxon>
        <taxon>Gammaproteobacteria</taxon>
        <taxon>Alteromonadales</taxon>
        <taxon>Alteromonadaceae</taxon>
        <taxon>Alteromonas/Salinimonas group</taxon>
        <taxon>Alteromonas</taxon>
    </lineage>
</organism>
<feature type="transmembrane region" description="Helical" evidence="5">
    <location>
        <begin position="123"/>
        <end position="141"/>
    </location>
</feature>
<feature type="transmembrane region" description="Helical" evidence="5">
    <location>
        <begin position="161"/>
        <end position="178"/>
    </location>
</feature>
<comment type="subcellular location">
    <subcellularLocation>
        <location evidence="1">Membrane</location>
        <topology evidence="1">Multi-pass membrane protein</topology>
    </subcellularLocation>
</comment>
<dbReference type="InterPro" id="IPR007016">
    <property type="entry name" value="O-antigen_ligase-rel_domated"/>
</dbReference>
<name>A0AAC9J9L5_9ALTE</name>
<dbReference type="InterPro" id="IPR051533">
    <property type="entry name" value="WaaL-like"/>
</dbReference>
<dbReference type="GO" id="GO:0016020">
    <property type="term" value="C:membrane"/>
    <property type="evidence" value="ECO:0007669"/>
    <property type="project" value="UniProtKB-SubCell"/>
</dbReference>
<evidence type="ECO:0000313" key="7">
    <source>
        <dbReference type="EMBL" id="APD89605.1"/>
    </source>
</evidence>
<dbReference type="Pfam" id="PF04932">
    <property type="entry name" value="Wzy_C"/>
    <property type="match status" value="1"/>
</dbReference>
<feature type="transmembrane region" description="Helical" evidence="5">
    <location>
        <begin position="37"/>
        <end position="55"/>
    </location>
</feature>
<accession>A0AAC9J9L5</accession>
<feature type="domain" description="O-antigen ligase-related" evidence="6">
    <location>
        <begin position="199"/>
        <end position="337"/>
    </location>
</feature>
<feature type="transmembrane region" description="Helical" evidence="5">
    <location>
        <begin position="285"/>
        <end position="304"/>
    </location>
</feature>
<feature type="transmembrane region" description="Helical" evidence="5">
    <location>
        <begin position="7"/>
        <end position="25"/>
    </location>
</feature>
<dbReference type="AlphaFoldDB" id="A0AAC9J9L5"/>
<keyword evidence="3 5" id="KW-1133">Transmembrane helix</keyword>
<keyword evidence="4 5" id="KW-0472">Membrane</keyword>
<evidence type="ECO:0000256" key="2">
    <source>
        <dbReference type="ARBA" id="ARBA00022692"/>
    </source>
</evidence>
<feature type="transmembrane region" description="Helical" evidence="5">
    <location>
        <begin position="91"/>
        <end position="111"/>
    </location>
</feature>
<feature type="transmembrane region" description="Helical" evidence="5">
    <location>
        <begin position="231"/>
        <end position="248"/>
    </location>
</feature>
<dbReference type="Proteomes" id="UP000182101">
    <property type="component" value="Chromosome"/>
</dbReference>
<feature type="transmembrane region" description="Helical" evidence="5">
    <location>
        <begin position="199"/>
        <end position="225"/>
    </location>
</feature>
<feature type="transmembrane region" description="Helical" evidence="5">
    <location>
        <begin position="324"/>
        <end position="345"/>
    </location>
</feature>
<evidence type="ECO:0000256" key="5">
    <source>
        <dbReference type="SAM" id="Phobius"/>
    </source>
</evidence>
<reference evidence="7 8" key="1">
    <citation type="submission" date="2016-11" db="EMBL/GenBank/DDBJ databases">
        <title>Networking in microbes: conjugative elements and plasmids in the genus Alteromonas.</title>
        <authorList>
            <person name="Lopez-Perez M."/>
            <person name="Ramon-Marco N."/>
            <person name="Rodriguez-Valera F."/>
        </authorList>
    </citation>
    <scope>NUCLEOTIDE SEQUENCE [LARGE SCALE GENOMIC DNA]</scope>
    <source>
        <strain evidence="7 8">CP48</strain>
    </source>
</reference>
<dbReference type="PANTHER" id="PTHR37422">
    <property type="entry name" value="TEICHURONIC ACID BIOSYNTHESIS PROTEIN TUAE"/>
    <property type="match status" value="1"/>
</dbReference>
<dbReference type="RefSeq" id="WP_071959021.1">
    <property type="nucleotide sequence ID" value="NZ_CP018024.1"/>
</dbReference>
<evidence type="ECO:0000256" key="1">
    <source>
        <dbReference type="ARBA" id="ARBA00004141"/>
    </source>
</evidence>
<evidence type="ECO:0000256" key="4">
    <source>
        <dbReference type="ARBA" id="ARBA00023136"/>
    </source>
</evidence>
<protein>
    <recommendedName>
        <fullName evidence="6">O-antigen ligase-related domain-containing protein</fullName>
    </recommendedName>
</protein>
<keyword evidence="2 5" id="KW-0812">Transmembrane</keyword>
<gene>
    <name evidence="7" type="ORF">BM524_07245</name>
</gene>
<evidence type="ECO:0000256" key="3">
    <source>
        <dbReference type="ARBA" id="ARBA00022989"/>
    </source>
</evidence>
<dbReference type="EMBL" id="CP018024">
    <property type="protein sequence ID" value="APD89605.1"/>
    <property type="molecule type" value="Genomic_DNA"/>
</dbReference>
<feature type="transmembrane region" description="Helical" evidence="5">
    <location>
        <begin position="67"/>
        <end position="85"/>
    </location>
</feature>
<feature type="transmembrane region" description="Helical" evidence="5">
    <location>
        <begin position="357"/>
        <end position="374"/>
    </location>
</feature>
<sequence>MIIRKSPLYIFSPVIYLLLLTRASLDPILKMTDFGGISFGALLNLAVIVFFFGGLLQNRGSIPASVLKLWAGFLVVGLISIVISPTPVTSFRSFVSVLTYFAIFSLAYTFVRSREDLESIIKLIIYSSSIPFAVSIVQFAFPETSTTRHGFRLHGTFSHPNIYAFYLVLIAAVSFYSIKSNTVFFSKRFIRLCTALIPLSATCLIATQTRSAWVAFFAIFFIYGVLYERKYVVLVCCIGVLALFLPFVQDRIADLASDSQITDSGGEKLNSYAWRKVVWLSSWEFIQNKIFFGHGYNTFAYYFLDFFTMEESHGFDAHNAYVQIAFDMGFVGLFFYLVLLVGILLKHLKGFAKDPKGNSVLLALISSYMVVCYSDNILFYLSYCWYLWLLLGASCAMLEKRVKKKITSPY</sequence>
<evidence type="ECO:0000259" key="6">
    <source>
        <dbReference type="Pfam" id="PF04932"/>
    </source>
</evidence>
<proteinExistence type="predicted"/>
<evidence type="ECO:0000313" key="8">
    <source>
        <dbReference type="Proteomes" id="UP000182101"/>
    </source>
</evidence>